<gene>
    <name evidence="2" type="ORF">GGQ59_002818</name>
</gene>
<accession>A0A840I834</accession>
<feature type="compositionally biased region" description="Basic and acidic residues" evidence="1">
    <location>
        <begin position="128"/>
        <end position="138"/>
    </location>
</feature>
<evidence type="ECO:0000313" key="2">
    <source>
        <dbReference type="EMBL" id="MBB4660268.1"/>
    </source>
</evidence>
<organism evidence="2 3">
    <name type="scientific">Parvularcula dongshanensis</name>
    <dbReference type="NCBI Taxonomy" id="1173995"/>
    <lineage>
        <taxon>Bacteria</taxon>
        <taxon>Pseudomonadati</taxon>
        <taxon>Pseudomonadota</taxon>
        <taxon>Alphaproteobacteria</taxon>
        <taxon>Parvularculales</taxon>
        <taxon>Parvularculaceae</taxon>
        <taxon>Parvularcula</taxon>
    </lineage>
</organism>
<comment type="caution">
    <text evidence="2">The sequence shown here is derived from an EMBL/GenBank/DDBJ whole genome shotgun (WGS) entry which is preliminary data.</text>
</comment>
<protein>
    <submittedName>
        <fullName evidence="2">Uncharacterized protein</fullName>
    </submittedName>
</protein>
<name>A0A840I834_9PROT</name>
<feature type="compositionally biased region" description="Low complexity" evidence="1">
    <location>
        <begin position="213"/>
        <end position="227"/>
    </location>
</feature>
<reference evidence="2 3" key="1">
    <citation type="submission" date="2020-08" db="EMBL/GenBank/DDBJ databases">
        <title>Genomic Encyclopedia of Type Strains, Phase IV (KMG-IV): sequencing the most valuable type-strain genomes for metagenomic binning, comparative biology and taxonomic classification.</title>
        <authorList>
            <person name="Goeker M."/>
        </authorList>
    </citation>
    <scope>NUCLEOTIDE SEQUENCE [LARGE SCALE GENOMIC DNA]</scope>
    <source>
        <strain evidence="2 3">DSM 102850</strain>
    </source>
</reference>
<evidence type="ECO:0000313" key="3">
    <source>
        <dbReference type="Proteomes" id="UP000563524"/>
    </source>
</evidence>
<dbReference type="EMBL" id="JACHOB010000007">
    <property type="protein sequence ID" value="MBB4660268.1"/>
    <property type="molecule type" value="Genomic_DNA"/>
</dbReference>
<evidence type="ECO:0000256" key="1">
    <source>
        <dbReference type="SAM" id="MobiDB-lite"/>
    </source>
</evidence>
<dbReference type="Proteomes" id="UP000563524">
    <property type="component" value="Unassembled WGS sequence"/>
</dbReference>
<keyword evidence="3" id="KW-1185">Reference proteome</keyword>
<sequence>MSSGCTIPVAPVVRFSLPARIGWCRPVIAKSGTYPNQTLGSPASGGVFRACFPVPSFFAYRRRDGPFARDDAARDLSRGVTAALRRRTRALLAGVEGKAYGEGEFEDGPFLVASPFRPRLGGAFFLPGHDEASRQEKRDRRRAPVAGGSAARRGGGAAGRWGGVAIRRSGPPPLADAGTRGGGHARLHETSRRRGGSNRLRGGRAADTKRSTRGVGAAARGGVASTGVSGGGRPFCHRRSSPLAPGFW</sequence>
<proteinExistence type="predicted"/>
<feature type="compositionally biased region" description="Gly residues" evidence="1">
    <location>
        <begin position="153"/>
        <end position="162"/>
    </location>
</feature>
<dbReference type="AlphaFoldDB" id="A0A840I834"/>
<feature type="region of interest" description="Disordered" evidence="1">
    <location>
        <begin position="127"/>
        <end position="248"/>
    </location>
</feature>